<dbReference type="InterPro" id="IPR010172">
    <property type="entry name" value="CRISPR-assoc_prot_TM1791"/>
</dbReference>
<evidence type="ECO:0000313" key="6">
    <source>
        <dbReference type="Proteomes" id="UP000694036"/>
    </source>
</evidence>
<evidence type="ECO:0000313" key="4">
    <source>
        <dbReference type="EMBL" id="QXJ34907.1"/>
    </source>
</evidence>
<proteinExistence type="predicted"/>
<name>A0A8F5BV75_9CREN</name>
<evidence type="ECO:0000313" key="5">
    <source>
        <dbReference type="Proteomes" id="UP000693941"/>
    </source>
</evidence>
<dbReference type="InterPro" id="IPR005537">
    <property type="entry name" value="RAMP_III_fam"/>
</dbReference>
<evidence type="ECO:0000256" key="1">
    <source>
        <dbReference type="ARBA" id="ARBA00023118"/>
    </source>
</evidence>
<dbReference type="NCBIfam" id="TIGR01898">
    <property type="entry name" value="cas_TM1791_cmr6"/>
    <property type="match status" value="1"/>
</dbReference>
<protein>
    <recommendedName>
        <fullName evidence="2">CRISPR type III-associated protein domain-containing protein</fullName>
    </recommendedName>
</protein>
<dbReference type="Pfam" id="PF03787">
    <property type="entry name" value="RAMPs"/>
    <property type="match status" value="1"/>
</dbReference>
<dbReference type="PANTHER" id="PTHR39965:SF1">
    <property type="entry name" value="CRISPR SYSTEM CMR SUBUNIT CMR6"/>
    <property type="match status" value="1"/>
</dbReference>
<dbReference type="GO" id="GO:0051607">
    <property type="term" value="P:defense response to virus"/>
    <property type="evidence" value="ECO:0007669"/>
    <property type="project" value="UniProtKB-KW"/>
</dbReference>
<accession>A0A8F5BV75</accession>
<dbReference type="EMBL" id="CP077715">
    <property type="protein sequence ID" value="QXJ31901.1"/>
    <property type="molecule type" value="Genomic_DNA"/>
</dbReference>
<keyword evidence="6" id="KW-1185">Reference proteome</keyword>
<dbReference type="Proteomes" id="UP000694036">
    <property type="component" value="Chromosome"/>
</dbReference>
<keyword evidence="1" id="KW-0051">Antiviral defense</keyword>
<dbReference type="Proteomes" id="UP000693941">
    <property type="component" value="Chromosome"/>
</dbReference>
<reference evidence="3 6" key="1">
    <citation type="journal article" date="2021" name="Environ. Microbiol.">
        <title>New insights into the diversity and evolution of the archaeal mobilome from three complete genomes of Saccharolobus shibatae.</title>
        <authorList>
            <person name="Medvedeva S."/>
            <person name="Brandt D."/>
            <person name="Cvirkaite-Krupovic V."/>
            <person name="Liu Y."/>
            <person name="Severinov K."/>
            <person name="Ishino S."/>
            <person name="Ishino Y."/>
            <person name="Prangishvili D."/>
            <person name="Kalinowski J."/>
            <person name="Krupovic M."/>
        </authorList>
    </citation>
    <scope>NUCLEOTIDE SEQUENCE</scope>
    <source>
        <strain evidence="3">BEU9</strain>
        <strain evidence="4 6">S38A</strain>
    </source>
</reference>
<dbReference type="EMBL" id="CP077713">
    <property type="protein sequence ID" value="QXJ34907.1"/>
    <property type="molecule type" value="Genomic_DNA"/>
</dbReference>
<organism evidence="3 5">
    <name type="scientific">Saccharolobus shibatae</name>
    <dbReference type="NCBI Taxonomy" id="2286"/>
    <lineage>
        <taxon>Archaea</taxon>
        <taxon>Thermoproteota</taxon>
        <taxon>Thermoprotei</taxon>
        <taxon>Sulfolobales</taxon>
        <taxon>Sulfolobaceae</taxon>
        <taxon>Saccharolobus</taxon>
    </lineage>
</organism>
<evidence type="ECO:0000313" key="3">
    <source>
        <dbReference type="EMBL" id="QXJ31901.1"/>
    </source>
</evidence>
<feature type="domain" description="CRISPR type III-associated protein" evidence="2">
    <location>
        <begin position="94"/>
        <end position="270"/>
    </location>
</feature>
<gene>
    <name evidence="3" type="ORF">J5U21_01552</name>
    <name evidence="4" type="ORF">J5U22_01454</name>
</gene>
<evidence type="ECO:0000259" key="2">
    <source>
        <dbReference type="Pfam" id="PF03787"/>
    </source>
</evidence>
<dbReference type="AlphaFoldDB" id="A0A8F5BV75"/>
<dbReference type="PANTHER" id="PTHR39965">
    <property type="entry name" value="CRISPR SYSTEM CMR SUBUNIT CMR6"/>
    <property type="match status" value="1"/>
</dbReference>
<sequence>MPNDCSLTSLLQYYVDKILNNLASKDETKREMVKILTSCSFSKSMEIANRSLDEGVNALRSTGYCVLDVTAITSKKFYVGISEISPFYLFFETGLVWNYALNLPYIPGSVIKGVLRSYMIDLCNKKEECISYVYEIFGISEKDVYKDENVEVYVTGSDTSSSLLVALDSYPIKGERLLTGDIITPHYFKGGRVVKNEYEASPVPSLRVAINEEVTFRFVIGIHQDALPLFQKWASYLGYESGGFSFLLPLLYAFKQGIGARTSRGYGEFELENFSLVSFSFIKPKRAGNVMVSVNG</sequence>